<dbReference type="HAMAP" id="MF_00408">
    <property type="entry name" value="TATA_bind_prot_arch"/>
    <property type="match status" value="1"/>
</dbReference>
<keyword evidence="5" id="KW-0804">Transcription</keyword>
<dbReference type="EMBL" id="JABFUD020000001">
    <property type="protein sequence ID" value="KAI5084568.1"/>
    <property type="molecule type" value="Genomic_DNA"/>
</dbReference>
<dbReference type="OrthoDB" id="2127950at2759"/>
<gene>
    <name evidence="7" type="ORF">GOP47_0000737</name>
</gene>
<proteinExistence type="inferred from homology"/>
<dbReference type="PRINTS" id="PR00686">
    <property type="entry name" value="TIFACTORIID"/>
</dbReference>
<dbReference type="SUPFAM" id="SSF55945">
    <property type="entry name" value="TATA-box binding protein-like"/>
    <property type="match status" value="2"/>
</dbReference>
<dbReference type="InterPro" id="IPR030491">
    <property type="entry name" value="TBP_CS"/>
</dbReference>
<dbReference type="FunFam" id="3.30.310.10:FF:000005">
    <property type="entry name" value="TATA box-binding protein-like 1"/>
    <property type="match status" value="1"/>
</dbReference>
<accession>A0A9D4VE35</accession>
<evidence type="ECO:0000313" key="8">
    <source>
        <dbReference type="Proteomes" id="UP000886520"/>
    </source>
</evidence>
<dbReference type="Proteomes" id="UP000886520">
    <property type="component" value="Chromosome 1"/>
</dbReference>
<evidence type="ECO:0000256" key="1">
    <source>
        <dbReference type="ARBA" id="ARBA00004123"/>
    </source>
</evidence>
<sequence>MASSLPNYSVQSLLSNVASLTVEDVNRMRAFHAQRMQQARRMKSRCSPADPKPYMRPASKTIAAPTTPRCIAPSPPAHCAAKAVAVASPYNPPYGMGPSRSASPYYNQMLHQTLAQNSATAADASSSMSQNDNIVGPCSPAAHYAGNVNLPLQLHFYNNRVPSDPVPQYNCNVPSSALVQYNNHSNINLMQQTHDQQVNIATSTPQHEHTQAMPSTHHDYFPASSYYCASKQSSTSPASVLPAAVEAGNQTPIFSTAETSSVLDVDLTNGQNPSATTHDQEPAPQVFTLDMLNDFLFSDDIAELKHFTGDMTNMICATSIDTEAQDHAHAPIPSDVQAYPSTQAAECMQAISCTSILEEDPNSSTLPEPKIQNVVCTVNLECEIDLKQVAYQALNADYNPHRFPGVIMRLRQPKTTSLIFKTGKMVCTGAKNEDDAELAARRHARILQKLGYKVKFRKFSIQNIVASCDVGFPIDLLRLAEGQHKQLATYKADGAFPGLVYKMKKPHVNLLMFTTGKVVLIGDKKKEEVKKALKNIYPVLLQHKKMK</sequence>
<dbReference type="PANTHER" id="PTHR10126">
    <property type="entry name" value="TATA-BOX BINDING PROTEIN"/>
    <property type="match status" value="1"/>
</dbReference>
<comment type="caution">
    <text evidence="7">The sequence shown here is derived from an EMBL/GenBank/DDBJ whole genome shotgun (WGS) entry which is preliminary data.</text>
</comment>
<protein>
    <recommendedName>
        <fullName evidence="9">TATA-box-binding protein</fullName>
    </recommendedName>
</protein>
<keyword evidence="8" id="KW-1185">Reference proteome</keyword>
<evidence type="ECO:0000256" key="5">
    <source>
        <dbReference type="ARBA" id="ARBA00023163"/>
    </source>
</evidence>
<dbReference type="AlphaFoldDB" id="A0A9D4VE35"/>
<evidence type="ECO:0008006" key="9">
    <source>
        <dbReference type="Google" id="ProtNLM"/>
    </source>
</evidence>
<comment type="subcellular location">
    <subcellularLocation>
        <location evidence="1">Nucleus</location>
    </subcellularLocation>
</comment>
<dbReference type="GO" id="GO:0006352">
    <property type="term" value="P:DNA-templated transcription initiation"/>
    <property type="evidence" value="ECO:0007669"/>
    <property type="project" value="InterPro"/>
</dbReference>
<evidence type="ECO:0000256" key="6">
    <source>
        <dbReference type="ARBA" id="ARBA00023242"/>
    </source>
</evidence>
<dbReference type="PROSITE" id="PS00351">
    <property type="entry name" value="TFIID"/>
    <property type="match status" value="1"/>
</dbReference>
<dbReference type="GO" id="GO:0003677">
    <property type="term" value="F:DNA binding"/>
    <property type="evidence" value="ECO:0007669"/>
    <property type="project" value="UniProtKB-KW"/>
</dbReference>
<keyword evidence="4" id="KW-0238">DNA-binding</keyword>
<dbReference type="CDD" id="cd04516">
    <property type="entry name" value="TBP_eukaryotes"/>
    <property type="match status" value="1"/>
</dbReference>
<evidence type="ECO:0000256" key="4">
    <source>
        <dbReference type="ARBA" id="ARBA00023125"/>
    </source>
</evidence>
<dbReference type="GO" id="GO:0005634">
    <property type="term" value="C:nucleus"/>
    <property type="evidence" value="ECO:0007669"/>
    <property type="project" value="UniProtKB-SubCell"/>
</dbReference>
<evidence type="ECO:0000256" key="2">
    <source>
        <dbReference type="ARBA" id="ARBA00005560"/>
    </source>
</evidence>
<reference evidence="7" key="1">
    <citation type="submission" date="2021-01" db="EMBL/GenBank/DDBJ databases">
        <title>Adiantum capillus-veneris genome.</title>
        <authorList>
            <person name="Fang Y."/>
            <person name="Liao Q."/>
        </authorList>
    </citation>
    <scope>NUCLEOTIDE SEQUENCE</scope>
    <source>
        <strain evidence="7">H3</strain>
        <tissue evidence="7">Leaf</tissue>
    </source>
</reference>
<keyword evidence="3" id="KW-0805">Transcription regulation</keyword>
<dbReference type="InterPro" id="IPR000814">
    <property type="entry name" value="TBP"/>
</dbReference>
<dbReference type="InterPro" id="IPR033710">
    <property type="entry name" value="TBP_eukaryotic"/>
</dbReference>
<comment type="similarity">
    <text evidence="2">Belongs to the TBP family.</text>
</comment>
<organism evidence="7 8">
    <name type="scientific">Adiantum capillus-veneris</name>
    <name type="common">Maidenhair fern</name>
    <dbReference type="NCBI Taxonomy" id="13818"/>
    <lineage>
        <taxon>Eukaryota</taxon>
        <taxon>Viridiplantae</taxon>
        <taxon>Streptophyta</taxon>
        <taxon>Embryophyta</taxon>
        <taxon>Tracheophyta</taxon>
        <taxon>Polypodiopsida</taxon>
        <taxon>Polypodiidae</taxon>
        <taxon>Polypodiales</taxon>
        <taxon>Pteridineae</taxon>
        <taxon>Pteridaceae</taxon>
        <taxon>Vittarioideae</taxon>
        <taxon>Adiantum</taxon>
    </lineage>
</organism>
<dbReference type="Pfam" id="PF00352">
    <property type="entry name" value="TBP"/>
    <property type="match status" value="2"/>
</dbReference>
<evidence type="ECO:0000313" key="7">
    <source>
        <dbReference type="EMBL" id="KAI5084568.1"/>
    </source>
</evidence>
<keyword evidence="6" id="KW-0539">Nucleus</keyword>
<dbReference type="Gene3D" id="3.30.310.10">
    <property type="entry name" value="TATA-Binding Protein"/>
    <property type="match status" value="2"/>
</dbReference>
<dbReference type="InterPro" id="IPR012295">
    <property type="entry name" value="TBP_dom_sf"/>
</dbReference>
<evidence type="ECO:0000256" key="3">
    <source>
        <dbReference type="ARBA" id="ARBA00023015"/>
    </source>
</evidence>
<name>A0A9D4VE35_ADICA</name>